<evidence type="ECO:0000256" key="6">
    <source>
        <dbReference type="ARBA" id="ARBA00023049"/>
    </source>
</evidence>
<evidence type="ECO:0000256" key="4">
    <source>
        <dbReference type="ARBA" id="ARBA00022801"/>
    </source>
</evidence>
<dbReference type="SMART" id="SM00631">
    <property type="entry name" value="Zn_pept"/>
    <property type="match status" value="1"/>
</dbReference>
<dbReference type="EMBL" id="AMQN01010230">
    <property type="status" value="NOT_ANNOTATED_CDS"/>
    <property type="molecule type" value="Genomic_DNA"/>
</dbReference>
<organism evidence="9">
    <name type="scientific">Capitella teleta</name>
    <name type="common">Polychaete worm</name>
    <dbReference type="NCBI Taxonomy" id="283909"/>
    <lineage>
        <taxon>Eukaryota</taxon>
        <taxon>Metazoa</taxon>
        <taxon>Spiralia</taxon>
        <taxon>Lophotrochozoa</taxon>
        <taxon>Annelida</taxon>
        <taxon>Polychaeta</taxon>
        <taxon>Sedentaria</taxon>
        <taxon>Scolecida</taxon>
        <taxon>Capitellidae</taxon>
        <taxon>Capitella</taxon>
    </lineage>
</organism>
<dbReference type="EMBL" id="AMQN01010231">
    <property type="status" value="NOT_ANNOTATED_CDS"/>
    <property type="molecule type" value="Genomic_DNA"/>
</dbReference>
<dbReference type="EnsemblMetazoa" id="CapteT205943">
    <property type="protein sequence ID" value="CapteP205943"/>
    <property type="gene ID" value="CapteG205943"/>
</dbReference>
<evidence type="ECO:0000313" key="9">
    <source>
        <dbReference type="EMBL" id="ELT98978.1"/>
    </source>
</evidence>
<evidence type="ECO:0000256" key="3">
    <source>
        <dbReference type="ARBA" id="ARBA00022670"/>
    </source>
</evidence>
<proteinExistence type="inferred from homology"/>
<dbReference type="Pfam" id="PF00246">
    <property type="entry name" value="Peptidase_M14"/>
    <property type="match status" value="2"/>
</dbReference>
<accession>R7TYJ2</accession>
<dbReference type="GO" id="GO:0008270">
    <property type="term" value="F:zinc ion binding"/>
    <property type="evidence" value="ECO:0007669"/>
    <property type="project" value="InterPro"/>
</dbReference>
<dbReference type="GO" id="GO:0005615">
    <property type="term" value="C:extracellular space"/>
    <property type="evidence" value="ECO:0007669"/>
    <property type="project" value="TreeGrafter"/>
</dbReference>
<evidence type="ECO:0000259" key="8">
    <source>
        <dbReference type="PROSITE" id="PS52035"/>
    </source>
</evidence>
<dbReference type="PANTHER" id="PTHR11705:SF143">
    <property type="entry name" value="SLL0236 PROTEIN"/>
    <property type="match status" value="1"/>
</dbReference>
<dbReference type="InterPro" id="IPR000834">
    <property type="entry name" value="Peptidase_M14"/>
</dbReference>
<evidence type="ECO:0000256" key="1">
    <source>
        <dbReference type="ARBA" id="ARBA00001947"/>
    </source>
</evidence>
<dbReference type="Proteomes" id="UP000014760">
    <property type="component" value="Unassembled WGS sequence"/>
</dbReference>
<reference evidence="10" key="3">
    <citation type="submission" date="2015-06" db="UniProtKB">
        <authorList>
            <consortium name="EnsemblMetazoa"/>
        </authorList>
    </citation>
    <scope>IDENTIFICATION</scope>
</reference>
<evidence type="ECO:0000256" key="2">
    <source>
        <dbReference type="ARBA" id="ARBA00005988"/>
    </source>
</evidence>
<reference evidence="9 11" key="2">
    <citation type="journal article" date="2013" name="Nature">
        <title>Insights into bilaterian evolution from three spiralian genomes.</title>
        <authorList>
            <person name="Simakov O."/>
            <person name="Marletaz F."/>
            <person name="Cho S.J."/>
            <person name="Edsinger-Gonzales E."/>
            <person name="Havlak P."/>
            <person name="Hellsten U."/>
            <person name="Kuo D.H."/>
            <person name="Larsson T."/>
            <person name="Lv J."/>
            <person name="Arendt D."/>
            <person name="Savage R."/>
            <person name="Osoegawa K."/>
            <person name="de Jong P."/>
            <person name="Grimwood J."/>
            <person name="Chapman J.A."/>
            <person name="Shapiro H."/>
            <person name="Aerts A."/>
            <person name="Otillar R.P."/>
            <person name="Terry A.Y."/>
            <person name="Boore J.L."/>
            <person name="Grigoriev I.V."/>
            <person name="Lindberg D.R."/>
            <person name="Seaver E.C."/>
            <person name="Weisblat D.A."/>
            <person name="Putnam N.H."/>
            <person name="Rokhsar D.S."/>
        </authorList>
    </citation>
    <scope>NUCLEOTIDE SEQUENCE</scope>
    <source>
        <strain evidence="9 11">I ESC-2004</strain>
    </source>
</reference>
<feature type="active site" description="Proton donor/acceptor" evidence="7">
    <location>
        <position position="278"/>
    </location>
</feature>
<evidence type="ECO:0000313" key="10">
    <source>
        <dbReference type="EnsemblMetazoa" id="CapteP205943"/>
    </source>
</evidence>
<sequence>MAIVEPDHYMDGDTPRTLLLPTSEIELLVVVDLHSRHASPVYARAESVKRYLNTLWPLIVSNSSEAVTLRENFVWHIFPNMNPDGYYTTFNEMQRTTNEMCMLIIYIACKNNLYFPFTKDRRWRKNKRPYHHNELCFGVDLNRNWNWNFGGCCKAAYDTCAHIKKARWEEQACDVIISMAVITFTKETVSLKEQLLSMRDEIIFVLDVHAHAQLILHPDDANDHVIFVAKKISEAMTSVSGNKFVSGTSQDLLNYPPNGTFFHWAHSVIGIEHSYAIEVQPRLTDWFIGDLAPDGLITKSGQELLVGIYAALESQLVLHISDHSNDPCSSIYEGPHAFSEQETVSLKEQLLSMRDEIIFVLDVHAHAQMILHPDDANDHVIFVAKKISEAMTSVSGNKFVSGTSQDLLNYPPNGTFFHWAHSVIGIEHSYAIEVQPRLTDWFIGDLAPDGLITKSGQELLVGIYAALESILAKI</sequence>
<dbReference type="PROSITE" id="PS52035">
    <property type="entry name" value="PEPTIDASE_M14"/>
    <property type="match status" value="1"/>
</dbReference>
<dbReference type="Gene3D" id="3.40.630.10">
    <property type="entry name" value="Zn peptidases"/>
    <property type="match status" value="2"/>
</dbReference>
<dbReference type="OrthoDB" id="3626597at2759"/>
<dbReference type="EMBL" id="AMQN01010229">
    <property type="status" value="NOT_ANNOTATED_CDS"/>
    <property type="molecule type" value="Genomic_DNA"/>
</dbReference>
<keyword evidence="5" id="KW-0862">Zinc</keyword>
<keyword evidence="4" id="KW-0378">Hydrolase</keyword>
<dbReference type="PANTHER" id="PTHR11705">
    <property type="entry name" value="PROTEASE FAMILY M14 CARBOXYPEPTIDASE A,B"/>
    <property type="match status" value="1"/>
</dbReference>
<keyword evidence="11" id="KW-1185">Reference proteome</keyword>
<dbReference type="GO" id="GO:0004181">
    <property type="term" value="F:metallocarboxypeptidase activity"/>
    <property type="evidence" value="ECO:0007669"/>
    <property type="project" value="InterPro"/>
</dbReference>
<dbReference type="SUPFAM" id="SSF53187">
    <property type="entry name" value="Zn-dependent exopeptidases"/>
    <property type="match status" value="2"/>
</dbReference>
<dbReference type="EMBL" id="AMQN01010228">
    <property type="status" value="NOT_ANNOTATED_CDS"/>
    <property type="molecule type" value="Genomic_DNA"/>
</dbReference>
<comment type="similarity">
    <text evidence="2 7">Belongs to the peptidase M14 family.</text>
</comment>
<feature type="domain" description="Peptidase M14" evidence="8">
    <location>
        <begin position="1"/>
        <end position="315"/>
    </location>
</feature>
<dbReference type="AlphaFoldDB" id="R7TYJ2"/>
<evidence type="ECO:0000256" key="7">
    <source>
        <dbReference type="PROSITE-ProRule" id="PRU01379"/>
    </source>
</evidence>
<dbReference type="HOGENOM" id="CLU_576527_0_0_1"/>
<reference evidence="11" key="1">
    <citation type="submission" date="2012-12" db="EMBL/GenBank/DDBJ databases">
        <authorList>
            <person name="Hellsten U."/>
            <person name="Grimwood J."/>
            <person name="Chapman J.A."/>
            <person name="Shapiro H."/>
            <person name="Aerts A."/>
            <person name="Otillar R.P."/>
            <person name="Terry A.Y."/>
            <person name="Boore J.L."/>
            <person name="Simakov O."/>
            <person name="Marletaz F."/>
            <person name="Cho S.-J."/>
            <person name="Edsinger-Gonzales E."/>
            <person name="Havlak P."/>
            <person name="Kuo D.-H."/>
            <person name="Larsson T."/>
            <person name="Lv J."/>
            <person name="Arendt D."/>
            <person name="Savage R."/>
            <person name="Osoegawa K."/>
            <person name="de Jong P."/>
            <person name="Lindberg D.R."/>
            <person name="Seaver E.C."/>
            <person name="Weisblat D.A."/>
            <person name="Putnam N.H."/>
            <person name="Grigoriev I.V."/>
            <person name="Rokhsar D.S."/>
        </authorList>
    </citation>
    <scope>NUCLEOTIDE SEQUENCE</scope>
    <source>
        <strain evidence="11">I ESC-2004</strain>
    </source>
</reference>
<name>R7TYJ2_CAPTE</name>
<keyword evidence="3" id="KW-0645">Protease</keyword>
<evidence type="ECO:0000256" key="5">
    <source>
        <dbReference type="ARBA" id="ARBA00022833"/>
    </source>
</evidence>
<evidence type="ECO:0000313" key="11">
    <source>
        <dbReference type="Proteomes" id="UP000014760"/>
    </source>
</evidence>
<keyword evidence="6" id="KW-0482">Metalloprotease</keyword>
<dbReference type="GO" id="GO:0006508">
    <property type="term" value="P:proteolysis"/>
    <property type="evidence" value="ECO:0007669"/>
    <property type="project" value="UniProtKB-KW"/>
</dbReference>
<comment type="cofactor">
    <cofactor evidence="1">
        <name>Zn(2+)</name>
        <dbReference type="ChEBI" id="CHEBI:29105"/>
    </cofactor>
</comment>
<protein>
    <recommendedName>
        <fullName evidence="8">Peptidase M14 domain-containing protein</fullName>
    </recommendedName>
</protein>
<dbReference type="EMBL" id="KB307360">
    <property type="protein sequence ID" value="ELT98978.1"/>
    <property type="molecule type" value="Genomic_DNA"/>
</dbReference>
<gene>
    <name evidence="9" type="ORF">CAPTEDRAFT_205943</name>
</gene>